<keyword evidence="3" id="KW-1185">Reference proteome</keyword>
<reference evidence="2" key="2">
    <citation type="journal article" date="2016" name="Genome Announc.">
        <title>Draft Genome Sequences of Two Novel Amoeba-Resistant Intranuclear Bacteria, 'Candidatus Berkiella cookevillensis' and 'Candidatus Berkiella aquae'.</title>
        <authorList>
            <person name="Mehari Y.T."/>
            <person name="Arivett B.A."/>
            <person name="Farone A.L."/>
            <person name="Gunderson J.H."/>
            <person name="Farone M.B."/>
        </authorList>
    </citation>
    <scope>NUCLEOTIDE SEQUENCE</scope>
    <source>
        <strain evidence="2">CC99</strain>
    </source>
</reference>
<dbReference type="STRING" id="437022.CC99x_00301"/>
<dbReference type="EMBL" id="LKHV02000001">
    <property type="protein sequence ID" value="MCS5708342.1"/>
    <property type="molecule type" value="Genomic_DNA"/>
</dbReference>
<name>A0A0Q9YHN6_9GAMM</name>
<dbReference type="EMBL" id="LKHV01000001">
    <property type="protein sequence ID" value="KRG20080.1"/>
    <property type="molecule type" value="Genomic_DNA"/>
</dbReference>
<evidence type="ECO:0000313" key="2">
    <source>
        <dbReference type="EMBL" id="MCS5708342.1"/>
    </source>
</evidence>
<sequence length="288" mass="32450">MKFFLSPIKNKETKHSPKKLKSNGYFPQVIYMQNERSEKQMMNALKDGDVLELQADSIPWVLGGENVDERTDFSPFSLAEYFEKLFADKNIEITIDLRCCNSGTIATGPKRASDEEICFARDLSQALNDLGFNQITVYGYTAYIHSNNVFKQSAVAEGFKHGAKVPHCVLEHARVVYKDGLLISDSLKKLVFDFSYGKRDLEKDSALKNYMTDKLEHQAKLTKNKLDILQSENDLVDELLQEDGSISLLFLSLADASAESKENILDAINRETVDAPSLEKKPSAISYI</sequence>
<dbReference type="AlphaFoldDB" id="A0A0Q9YHN6"/>
<evidence type="ECO:0000313" key="3">
    <source>
        <dbReference type="Proteomes" id="UP000051494"/>
    </source>
</evidence>
<protein>
    <submittedName>
        <fullName evidence="1">Uncharacterized protein</fullName>
    </submittedName>
</protein>
<reference evidence="1" key="1">
    <citation type="submission" date="2015-09" db="EMBL/GenBank/DDBJ databases">
        <title>Draft Genome Sequences of Two Novel Amoeba-resistant Intranuclear Bacteria, Candidatus Berkiella cookevillensis and Candidatus Berkiella aquae.</title>
        <authorList>
            <person name="Mehari Y.T."/>
            <person name="Arivett B.A."/>
            <person name="Farone A.L."/>
            <person name="Gunderson J.H."/>
            <person name="Farone M.B."/>
        </authorList>
    </citation>
    <scope>NUCLEOTIDE SEQUENCE [LARGE SCALE GENOMIC DNA]</scope>
    <source>
        <strain evidence="1">CC99</strain>
    </source>
</reference>
<dbReference type="Proteomes" id="UP000051494">
    <property type="component" value="Unassembled WGS sequence"/>
</dbReference>
<accession>A0A0Q9YHN6</accession>
<proteinExistence type="predicted"/>
<gene>
    <name evidence="1" type="ORF">CC99x_00301</name>
    <name evidence="2" type="ORF">CC99x_005425</name>
</gene>
<comment type="caution">
    <text evidence="1">The sequence shown here is derived from an EMBL/GenBank/DDBJ whole genome shotgun (WGS) entry which is preliminary data.</text>
</comment>
<dbReference type="RefSeq" id="WP_057622916.1">
    <property type="nucleotide sequence ID" value="NZ_LKHV02000001.1"/>
</dbReference>
<reference evidence="2" key="3">
    <citation type="submission" date="2021-06" db="EMBL/GenBank/DDBJ databases">
        <title>Genomic Description and Analysis of Intracellular Bacteria, Candidatus Berkiella cookevillensis and Candidatus Berkiella aquae.</title>
        <authorList>
            <person name="Kidane D.T."/>
            <person name="Mehari Y.T."/>
            <person name="Rice F.C."/>
            <person name="Arivett B.A."/>
            <person name="Farone A.L."/>
            <person name="Berk S.G."/>
            <person name="Farone M.B."/>
        </authorList>
    </citation>
    <scope>NUCLEOTIDE SEQUENCE</scope>
    <source>
        <strain evidence="2">CC99</strain>
    </source>
</reference>
<organism evidence="1">
    <name type="scientific">Candidatus Berkiella cookevillensis</name>
    <dbReference type="NCBI Taxonomy" id="437022"/>
    <lineage>
        <taxon>Bacteria</taxon>
        <taxon>Pseudomonadati</taxon>
        <taxon>Pseudomonadota</taxon>
        <taxon>Gammaproteobacteria</taxon>
        <taxon>Candidatus Berkiellales</taxon>
        <taxon>Candidatus Berkiellaceae</taxon>
        <taxon>Candidatus Berkiella</taxon>
    </lineage>
</organism>
<evidence type="ECO:0000313" key="1">
    <source>
        <dbReference type="EMBL" id="KRG20080.1"/>
    </source>
</evidence>